<dbReference type="PROSITE" id="PS01063">
    <property type="entry name" value="SIGMA70_ECF"/>
    <property type="match status" value="1"/>
</dbReference>
<evidence type="ECO:0000313" key="9">
    <source>
        <dbReference type="EMBL" id="MBE1606644.1"/>
    </source>
</evidence>
<dbReference type="Gene3D" id="1.10.10.10">
    <property type="entry name" value="Winged helix-like DNA-binding domain superfamily/Winged helix DNA-binding domain"/>
    <property type="match status" value="1"/>
</dbReference>
<feature type="domain" description="RNA polymerase sigma-70 region 4" evidence="8">
    <location>
        <begin position="113"/>
        <end position="161"/>
    </location>
</feature>
<sequence>MRTSSAREEELVRALYREHAGPLLTYVRSLVAGDARRAEDIVQETLLRAWRHARDLTAETARPWLFRVARNLVVDGHRAAVRRPQEVSADVLLAHPADDEFERTLLGWQVADALQALTEAHRDVVVELYFRDRSVADAARILRVPEGTVRSRAYYALRALRLALEERGVTSP</sequence>
<dbReference type="Pfam" id="PF04542">
    <property type="entry name" value="Sigma70_r2"/>
    <property type="match status" value="1"/>
</dbReference>
<dbReference type="RefSeq" id="WP_192750733.1">
    <property type="nucleotide sequence ID" value="NZ_BAABJL010000109.1"/>
</dbReference>
<keyword evidence="3 6" id="KW-0731">Sigma factor</keyword>
<dbReference type="InterPro" id="IPR000838">
    <property type="entry name" value="RNA_pol_sigma70_ECF_CS"/>
</dbReference>
<dbReference type="EMBL" id="JADBEM010000001">
    <property type="protein sequence ID" value="MBE1606644.1"/>
    <property type="molecule type" value="Genomic_DNA"/>
</dbReference>
<evidence type="ECO:0000256" key="5">
    <source>
        <dbReference type="ARBA" id="ARBA00023163"/>
    </source>
</evidence>
<dbReference type="InterPro" id="IPR013325">
    <property type="entry name" value="RNA_pol_sigma_r2"/>
</dbReference>
<dbReference type="NCBIfam" id="TIGR02937">
    <property type="entry name" value="sigma70-ECF"/>
    <property type="match status" value="1"/>
</dbReference>
<keyword evidence="2 6" id="KW-0805">Transcription regulation</keyword>
<evidence type="ECO:0000256" key="3">
    <source>
        <dbReference type="ARBA" id="ARBA00023082"/>
    </source>
</evidence>
<dbReference type="GO" id="GO:0003677">
    <property type="term" value="F:DNA binding"/>
    <property type="evidence" value="ECO:0007669"/>
    <property type="project" value="UniProtKB-KW"/>
</dbReference>
<dbReference type="InterPro" id="IPR014284">
    <property type="entry name" value="RNA_pol_sigma-70_dom"/>
</dbReference>
<keyword evidence="10" id="KW-1185">Reference proteome</keyword>
<comment type="caution">
    <text evidence="9">The sequence shown here is derived from an EMBL/GenBank/DDBJ whole genome shotgun (WGS) entry which is preliminary data.</text>
</comment>
<evidence type="ECO:0000259" key="7">
    <source>
        <dbReference type="Pfam" id="PF04542"/>
    </source>
</evidence>
<dbReference type="Proteomes" id="UP000638648">
    <property type="component" value="Unassembled WGS sequence"/>
</dbReference>
<dbReference type="InterPro" id="IPR039425">
    <property type="entry name" value="RNA_pol_sigma-70-like"/>
</dbReference>
<dbReference type="PANTHER" id="PTHR43133:SF52">
    <property type="entry name" value="ECF RNA POLYMERASE SIGMA FACTOR SIGL"/>
    <property type="match status" value="1"/>
</dbReference>
<dbReference type="Pfam" id="PF04545">
    <property type="entry name" value="Sigma70_r4"/>
    <property type="match status" value="1"/>
</dbReference>
<protein>
    <recommendedName>
        <fullName evidence="6">RNA polymerase sigma factor</fullName>
    </recommendedName>
</protein>
<dbReference type="InterPro" id="IPR007627">
    <property type="entry name" value="RNA_pol_sigma70_r2"/>
</dbReference>
<evidence type="ECO:0000256" key="4">
    <source>
        <dbReference type="ARBA" id="ARBA00023125"/>
    </source>
</evidence>
<keyword evidence="5 6" id="KW-0804">Transcription</keyword>
<dbReference type="InterPro" id="IPR036388">
    <property type="entry name" value="WH-like_DNA-bd_sf"/>
</dbReference>
<keyword evidence="4 6" id="KW-0238">DNA-binding</keyword>
<dbReference type="InterPro" id="IPR013324">
    <property type="entry name" value="RNA_pol_sigma_r3/r4-like"/>
</dbReference>
<dbReference type="GO" id="GO:0016987">
    <property type="term" value="F:sigma factor activity"/>
    <property type="evidence" value="ECO:0007669"/>
    <property type="project" value="UniProtKB-KW"/>
</dbReference>
<dbReference type="AlphaFoldDB" id="A0A927MUV9"/>
<dbReference type="InterPro" id="IPR007630">
    <property type="entry name" value="RNA_pol_sigma70_r4"/>
</dbReference>
<evidence type="ECO:0000259" key="8">
    <source>
        <dbReference type="Pfam" id="PF04545"/>
    </source>
</evidence>
<comment type="similarity">
    <text evidence="1 6">Belongs to the sigma-70 factor family. ECF subfamily.</text>
</comment>
<evidence type="ECO:0000256" key="6">
    <source>
        <dbReference type="RuleBase" id="RU000716"/>
    </source>
</evidence>
<evidence type="ECO:0000256" key="1">
    <source>
        <dbReference type="ARBA" id="ARBA00010641"/>
    </source>
</evidence>
<evidence type="ECO:0000313" key="10">
    <source>
        <dbReference type="Proteomes" id="UP000638648"/>
    </source>
</evidence>
<feature type="domain" description="RNA polymerase sigma-70 region 2" evidence="7">
    <location>
        <begin position="15"/>
        <end position="82"/>
    </location>
</feature>
<evidence type="ECO:0000256" key="2">
    <source>
        <dbReference type="ARBA" id="ARBA00023015"/>
    </source>
</evidence>
<reference evidence="9" key="1">
    <citation type="submission" date="2020-10" db="EMBL/GenBank/DDBJ databases">
        <title>Sequencing the genomes of 1000 actinobacteria strains.</title>
        <authorList>
            <person name="Klenk H.-P."/>
        </authorList>
    </citation>
    <scope>NUCLEOTIDE SEQUENCE</scope>
    <source>
        <strain evidence="9">DSM 45354</strain>
    </source>
</reference>
<dbReference type="SUPFAM" id="SSF88659">
    <property type="entry name" value="Sigma3 and sigma4 domains of RNA polymerase sigma factors"/>
    <property type="match status" value="1"/>
</dbReference>
<accession>A0A927MUV9</accession>
<organism evidence="9 10">
    <name type="scientific">Actinopolymorpha pittospori</name>
    <dbReference type="NCBI Taxonomy" id="648752"/>
    <lineage>
        <taxon>Bacteria</taxon>
        <taxon>Bacillati</taxon>
        <taxon>Actinomycetota</taxon>
        <taxon>Actinomycetes</taxon>
        <taxon>Propionibacteriales</taxon>
        <taxon>Actinopolymorphaceae</taxon>
        <taxon>Actinopolymorpha</taxon>
    </lineage>
</organism>
<proteinExistence type="inferred from homology"/>
<dbReference type="GO" id="GO:0006352">
    <property type="term" value="P:DNA-templated transcription initiation"/>
    <property type="evidence" value="ECO:0007669"/>
    <property type="project" value="InterPro"/>
</dbReference>
<gene>
    <name evidence="9" type="ORF">HEB94_003492</name>
</gene>
<name>A0A927MUV9_9ACTN</name>
<dbReference type="PANTHER" id="PTHR43133">
    <property type="entry name" value="RNA POLYMERASE ECF-TYPE SIGMA FACTO"/>
    <property type="match status" value="1"/>
</dbReference>
<dbReference type="Gene3D" id="1.10.1740.10">
    <property type="match status" value="1"/>
</dbReference>
<dbReference type="NCBIfam" id="NF007227">
    <property type="entry name" value="PRK09645.1"/>
    <property type="match status" value="1"/>
</dbReference>
<dbReference type="SUPFAM" id="SSF88946">
    <property type="entry name" value="Sigma2 domain of RNA polymerase sigma factors"/>
    <property type="match status" value="1"/>
</dbReference>
<dbReference type="CDD" id="cd06171">
    <property type="entry name" value="Sigma70_r4"/>
    <property type="match status" value="1"/>
</dbReference>